<sequence length="375" mass="37941">MIVVFVGFLIAGMAMPVLPLHVHNDLGFGTFVVGLISGSQFAASFVMRLWSGNYADRRGPKRAVSLGLGCAVIAGGLYMVSTFFMQQPGTSATILLMGRAVLGAGEGLILTGSVAWGLATAGPKNAGKVIAWVGTAMFGALAAGAPVGTALYSSMGFGAIATATIVLPLLTALIIAPLPPVAGRPAQPGSLRKVIGTVWLPGLGAAFSSVGYSAILTFSVLLFASRQWPNPWLAVTCFAAALVVARTFLGHLPDKLGGGLTALVFVLVEVAGLLLIWIAPEPIIGMIGAATVGVGYSLVFPGFGVAVVAAAPADNRGMAMGLYSACLDFTIATSGPLLGLLGSAAGLSAIFLVSALFVVCAAPIATIILRRAARS</sequence>
<name>A0A1C9I5Y3_RHILT</name>
<dbReference type="AlphaFoldDB" id="A0A1C9I5Y3"/>
<evidence type="ECO:0000256" key="3">
    <source>
        <dbReference type="ARBA" id="ARBA00023136"/>
    </source>
</evidence>
<dbReference type="InterPro" id="IPR036259">
    <property type="entry name" value="MFS_trans_sf"/>
</dbReference>
<keyword evidence="3" id="KW-0472">Membrane</keyword>
<accession>A0A1C9I5Y3</accession>
<dbReference type="PANTHER" id="PTHR23531">
    <property type="entry name" value="QUINOLENE RESISTANCE PROTEIN NORA"/>
    <property type="match status" value="1"/>
</dbReference>
<dbReference type="Pfam" id="PF07690">
    <property type="entry name" value="MFS_1"/>
    <property type="match status" value="2"/>
</dbReference>
<reference evidence="4" key="1">
    <citation type="journal article" date="2015" name="BMC Genomics">
        <title>Transcriptome profiling of a Rhizobium leguminosarum bv. trifolii rosR mutant reveals the role of the transcriptional regulator RosR in motility, synthesis of cell-surface components, and other cellular processes.</title>
        <authorList>
            <person name="Rachwal K."/>
            <person name="Matczynska E."/>
            <person name="Janczarek M."/>
        </authorList>
    </citation>
    <scope>NUCLEOTIDE SEQUENCE</scope>
    <source>
        <strain evidence="4">Rt24.2</strain>
    </source>
</reference>
<proteinExistence type="predicted"/>
<protein>
    <submittedName>
        <fullName evidence="4">MFS transporter</fullName>
    </submittedName>
</protein>
<dbReference type="PROSITE" id="PS50850">
    <property type="entry name" value="MFS"/>
    <property type="match status" value="1"/>
</dbReference>
<evidence type="ECO:0000256" key="1">
    <source>
        <dbReference type="ARBA" id="ARBA00022692"/>
    </source>
</evidence>
<dbReference type="NCBIfam" id="NF009048">
    <property type="entry name" value="PRK12382.1"/>
    <property type="match status" value="1"/>
</dbReference>
<keyword evidence="1" id="KW-0812">Transmembrane</keyword>
<organism evidence="4">
    <name type="scientific">Rhizobium leguminosarum bv. trifolii</name>
    <dbReference type="NCBI Taxonomy" id="386"/>
    <lineage>
        <taxon>Bacteria</taxon>
        <taxon>Pseudomonadati</taxon>
        <taxon>Pseudomonadota</taxon>
        <taxon>Alphaproteobacteria</taxon>
        <taxon>Hyphomicrobiales</taxon>
        <taxon>Rhizobiaceae</taxon>
        <taxon>Rhizobium/Agrobacterium group</taxon>
        <taxon>Rhizobium</taxon>
    </lineage>
</organism>
<dbReference type="GO" id="GO:0022857">
    <property type="term" value="F:transmembrane transporter activity"/>
    <property type="evidence" value="ECO:0007669"/>
    <property type="project" value="InterPro"/>
</dbReference>
<dbReference type="InterPro" id="IPR011701">
    <property type="entry name" value="MFS"/>
</dbReference>
<dbReference type="InterPro" id="IPR020846">
    <property type="entry name" value="MFS_dom"/>
</dbReference>
<evidence type="ECO:0000313" key="4">
    <source>
        <dbReference type="EMBL" id="AOO94240.1"/>
    </source>
</evidence>
<keyword evidence="2" id="KW-1133">Transmembrane helix</keyword>
<evidence type="ECO:0000256" key="2">
    <source>
        <dbReference type="ARBA" id="ARBA00022989"/>
    </source>
</evidence>
<dbReference type="Gene3D" id="1.20.1250.20">
    <property type="entry name" value="MFS general substrate transporter like domains"/>
    <property type="match status" value="1"/>
</dbReference>
<dbReference type="SUPFAM" id="SSF103473">
    <property type="entry name" value="MFS general substrate transporter"/>
    <property type="match status" value="1"/>
</dbReference>
<dbReference type="EMBL" id="KX491876">
    <property type="protein sequence ID" value="AOO94240.1"/>
    <property type="molecule type" value="Genomic_DNA"/>
</dbReference>
<dbReference type="PANTHER" id="PTHR23531:SF1">
    <property type="entry name" value="QUINOLENE RESISTANCE PROTEIN NORA"/>
    <property type="match status" value="1"/>
</dbReference>
<reference evidence="4" key="2">
    <citation type="journal article" date="2016" name="Front. Microbiol.">
        <title>The Regulatory Protein RosR Affects Rhizobium leguminosarum bv. trifolii Protein Profiles, Cell Surface Properties, and Symbiosis with Clover.</title>
        <authorList>
            <person name="Rachwal K."/>
            <person name="Boguszewska A."/>
            <person name="Kopcinska J."/>
            <person name="Karas M."/>
            <person name="Tchorzewski M."/>
            <person name="Janczarek M."/>
        </authorList>
    </citation>
    <scope>NUCLEOTIDE SEQUENCE</scope>
    <source>
        <strain evidence="4">Rt24.2</strain>
    </source>
</reference>
<dbReference type="InterPro" id="IPR052714">
    <property type="entry name" value="MFS_Exporter"/>
</dbReference>